<dbReference type="GO" id="GO:0030026">
    <property type="term" value="P:intracellular manganese ion homeostasis"/>
    <property type="evidence" value="ECO:0007669"/>
    <property type="project" value="EnsemblFungi"/>
</dbReference>
<reference evidence="10 12" key="3">
    <citation type="submission" date="2017-05" db="EMBL/GenBank/DDBJ databases">
        <title>The Genome Sequence of Candida krusei Ckrusei653.</title>
        <authorList>
            <person name="Cuomo C."/>
            <person name="Forche A."/>
            <person name="Young S."/>
            <person name="Abouelleil A."/>
            <person name="Cao P."/>
            <person name="Chapman S."/>
            <person name="Cusick C."/>
            <person name="Shea T."/>
            <person name="Nusbaum C."/>
            <person name="Birren B."/>
        </authorList>
    </citation>
    <scope>NUCLEOTIDE SEQUENCE [LARGE SCALE GENOMIC DNA]</scope>
    <source>
        <strain evidence="10 12">Ckrusei653</strain>
    </source>
</reference>
<gene>
    <name evidence="8" type="ORF">C5L36_0B00150</name>
    <name evidence="10" type="ORF">CAS74_004986</name>
    <name evidence="9" type="ORF">JL09_g3373</name>
</gene>
<dbReference type="GO" id="GO:0005797">
    <property type="term" value="C:Golgi medial cisterna"/>
    <property type="evidence" value="ECO:0007669"/>
    <property type="project" value="EnsemblFungi"/>
</dbReference>
<dbReference type="GO" id="GO:0010486">
    <property type="term" value="F:manganese:proton antiporter activity"/>
    <property type="evidence" value="ECO:0007669"/>
    <property type="project" value="EnsemblFungi"/>
</dbReference>
<accession>A0A099P010</accession>
<dbReference type="KEGG" id="pkz:C5L36_0B00150"/>
<dbReference type="InterPro" id="IPR001727">
    <property type="entry name" value="GDT1-like"/>
</dbReference>
<dbReference type="Proteomes" id="UP000029867">
    <property type="component" value="Unassembled WGS sequence"/>
</dbReference>
<dbReference type="Pfam" id="PF01169">
    <property type="entry name" value="GDT1"/>
    <property type="match status" value="2"/>
</dbReference>
<dbReference type="PANTHER" id="PTHR12608">
    <property type="entry name" value="TRANSMEMBRANE PROTEIN HTP-1 RELATED"/>
    <property type="match status" value="1"/>
</dbReference>
<dbReference type="InterPro" id="IPR049555">
    <property type="entry name" value="GDT1-like_CS"/>
</dbReference>
<feature type="transmembrane region" description="Helical" evidence="6">
    <location>
        <begin position="293"/>
        <end position="313"/>
    </location>
</feature>
<dbReference type="GO" id="GO:0000329">
    <property type="term" value="C:fungal-type vacuole membrane"/>
    <property type="evidence" value="ECO:0007669"/>
    <property type="project" value="TreeGrafter"/>
</dbReference>
<evidence type="ECO:0000256" key="5">
    <source>
        <dbReference type="ARBA" id="ARBA00023136"/>
    </source>
</evidence>
<evidence type="ECO:0000313" key="9">
    <source>
        <dbReference type="EMBL" id="KGK37507.1"/>
    </source>
</evidence>
<proteinExistence type="inferred from homology"/>
<dbReference type="PANTHER" id="PTHR12608:SF1">
    <property type="entry name" value="TRANSMEMBRANE PROTEIN 165"/>
    <property type="match status" value="1"/>
</dbReference>
<evidence type="ECO:0000313" key="12">
    <source>
        <dbReference type="Proteomes" id="UP000195871"/>
    </source>
</evidence>
<sequence>MKLSKVLSAFILVSGAVAVYPPPEGVDTNAEGLVTIQNVNQLENNKNLDTKDSEADQQLPKSSVPSGDSKKKAATSLHDSETLTPFYSFYLAISMIVVSEIGDKTFLIAAIMAMRYPRMVVFSAASSALVIMTVLSGAIGHILPQLLSPTITRTAAAVLFFAFGIKLLRESFETSKDAGVEDELAEVEEEISTVELNELSSDLEKGIKVDASDWKTKLKNLLSYISSPIWYQTFMMTFLGEWGDRSQITTIAMAAGADWDMIILGGSIGHVLCTLLAVLGGKYVSTKISLKTILLGGSIAFFIFSGLYGYSAYYE</sequence>
<dbReference type="AlphaFoldDB" id="A0A099P010"/>
<dbReference type="InterPro" id="IPR036259">
    <property type="entry name" value="MFS_trans_sf"/>
</dbReference>
<comment type="similarity">
    <text evidence="2 6">Belongs to the GDT1 family.</text>
</comment>
<dbReference type="EMBL" id="CP028774">
    <property type="protein sequence ID" value="AWU74748.1"/>
    <property type="molecule type" value="Genomic_DNA"/>
</dbReference>
<dbReference type="eggNOG" id="KOG2881">
    <property type="taxonomic scope" value="Eukaryota"/>
</dbReference>
<evidence type="ECO:0000256" key="7">
    <source>
        <dbReference type="SAM" id="MobiDB-lite"/>
    </source>
</evidence>
<organism evidence="9 11">
    <name type="scientific">Pichia kudriavzevii</name>
    <name type="common">Yeast</name>
    <name type="synonym">Issatchenkia orientalis</name>
    <dbReference type="NCBI Taxonomy" id="4909"/>
    <lineage>
        <taxon>Eukaryota</taxon>
        <taxon>Fungi</taxon>
        <taxon>Dikarya</taxon>
        <taxon>Ascomycota</taxon>
        <taxon>Saccharomycotina</taxon>
        <taxon>Pichiomycetes</taxon>
        <taxon>Pichiales</taxon>
        <taxon>Pichiaceae</taxon>
        <taxon>Pichia</taxon>
    </lineage>
</organism>
<dbReference type="SUPFAM" id="SSF103473">
    <property type="entry name" value="MFS general substrate transporter"/>
    <property type="match status" value="1"/>
</dbReference>
<dbReference type="Proteomes" id="UP000249293">
    <property type="component" value="Chromosome 2"/>
</dbReference>
<dbReference type="GO" id="GO:0015369">
    <property type="term" value="F:calcium:proton antiporter activity"/>
    <property type="evidence" value="ECO:0007669"/>
    <property type="project" value="EnsemblFungi"/>
</dbReference>
<keyword evidence="5 6" id="KW-0472">Membrane</keyword>
<evidence type="ECO:0000313" key="13">
    <source>
        <dbReference type="Proteomes" id="UP000249293"/>
    </source>
</evidence>
<feature type="chain" id="PRO_5001951724" description="GDT1 family protein" evidence="6">
    <location>
        <begin position="19"/>
        <end position="315"/>
    </location>
</feature>
<reference evidence="8 13" key="4">
    <citation type="submission" date="2018-06" db="EMBL/GenBank/DDBJ databases">
        <title>Population genomics shows no distinction between pathogenic Candida krusei and environmental Pichia kudriavzevii: One species, four names.</title>
        <authorList>
            <person name="Douglass A.P."/>
            <person name="Offei B."/>
            <person name="Braun-Galleani S."/>
            <person name="Coughlan A.Y."/>
            <person name="Martos A."/>
            <person name="Ortiz-Merino R.A."/>
            <person name="Byrne K.P."/>
            <person name="Wolfe K.H."/>
        </authorList>
    </citation>
    <scope>NUCLEOTIDE SEQUENCE [LARGE SCALE GENOMIC DNA]</scope>
    <source>
        <strain evidence="8 13">CBS573</strain>
    </source>
</reference>
<evidence type="ECO:0000256" key="6">
    <source>
        <dbReference type="RuleBase" id="RU365102"/>
    </source>
</evidence>
<dbReference type="VEuPathDB" id="FungiDB:C5L36_0B00150"/>
<dbReference type="EMBL" id="JQFK01000035">
    <property type="protein sequence ID" value="KGK37507.1"/>
    <property type="molecule type" value="Genomic_DNA"/>
</dbReference>
<name>A0A099P010_PICKU</name>
<feature type="transmembrane region" description="Helical" evidence="6">
    <location>
        <begin position="221"/>
        <end position="239"/>
    </location>
</feature>
<feature type="transmembrane region" description="Helical" evidence="6">
    <location>
        <begin position="150"/>
        <end position="168"/>
    </location>
</feature>
<feature type="transmembrane region" description="Helical" evidence="6">
    <location>
        <begin position="120"/>
        <end position="144"/>
    </location>
</feature>
<evidence type="ECO:0000256" key="4">
    <source>
        <dbReference type="ARBA" id="ARBA00022989"/>
    </source>
</evidence>
<dbReference type="GO" id="GO:0032468">
    <property type="term" value="P:Golgi calcium ion homeostasis"/>
    <property type="evidence" value="ECO:0007669"/>
    <property type="project" value="EnsemblFungi"/>
</dbReference>
<dbReference type="GO" id="GO:0005801">
    <property type="term" value="C:cis-Golgi network"/>
    <property type="evidence" value="ECO:0007669"/>
    <property type="project" value="EnsemblFungi"/>
</dbReference>
<reference evidence="9" key="2">
    <citation type="submission" date="2014-08" db="EMBL/GenBank/DDBJ databases">
        <title>Exploiting Issatchenkia orientalis SD108 for Succinic Acid Production.</title>
        <authorList>
            <person name="Xiao H."/>
            <person name="Shao Z."/>
            <person name="Jiang Y."/>
            <person name="Dole S."/>
            <person name="Zhao H."/>
        </authorList>
    </citation>
    <scope>NUCLEOTIDE SEQUENCE [LARGE SCALE GENOMIC DNA]</scope>
    <source>
        <strain evidence="9">SD108</strain>
    </source>
</reference>
<dbReference type="Proteomes" id="UP000195871">
    <property type="component" value="Unassembled WGS sequence"/>
</dbReference>
<keyword evidence="3 6" id="KW-0812">Transmembrane</keyword>
<feature type="transmembrane region" description="Helical" evidence="6">
    <location>
        <begin position="87"/>
        <end position="113"/>
    </location>
</feature>
<dbReference type="PROSITE" id="PS01214">
    <property type="entry name" value="UPF0016"/>
    <property type="match status" value="1"/>
</dbReference>
<feature type="transmembrane region" description="Helical" evidence="6">
    <location>
        <begin position="259"/>
        <end position="281"/>
    </location>
</feature>
<keyword evidence="13" id="KW-1185">Reference proteome</keyword>
<evidence type="ECO:0000313" key="11">
    <source>
        <dbReference type="Proteomes" id="UP000029867"/>
    </source>
</evidence>
<dbReference type="RefSeq" id="XP_029320225.1">
    <property type="nucleotide sequence ID" value="XM_029464366.1"/>
</dbReference>
<evidence type="ECO:0000256" key="1">
    <source>
        <dbReference type="ARBA" id="ARBA00004141"/>
    </source>
</evidence>
<dbReference type="OrthoDB" id="442680at2759"/>
<dbReference type="HOGENOM" id="CLU_040186_0_0_1"/>
<evidence type="ECO:0000256" key="3">
    <source>
        <dbReference type="ARBA" id="ARBA00022692"/>
    </source>
</evidence>
<keyword evidence="6" id="KW-0732">Signal</keyword>
<evidence type="ECO:0000256" key="2">
    <source>
        <dbReference type="ARBA" id="ARBA00009190"/>
    </source>
</evidence>
<evidence type="ECO:0000313" key="10">
    <source>
        <dbReference type="EMBL" id="OUT19867.1"/>
    </source>
</evidence>
<dbReference type="STRING" id="4909.A0A099P010"/>
<dbReference type="GO" id="GO:0032472">
    <property type="term" value="P:Golgi calcium ion transport"/>
    <property type="evidence" value="ECO:0007669"/>
    <property type="project" value="TreeGrafter"/>
</dbReference>
<reference evidence="11" key="1">
    <citation type="journal article" date="2014" name="Microb. Cell Fact.">
        <title>Exploiting Issatchenkia orientalis SD108 for succinic acid production.</title>
        <authorList>
            <person name="Xiao H."/>
            <person name="Shao Z."/>
            <person name="Jiang Y."/>
            <person name="Dole S."/>
            <person name="Zhao H."/>
        </authorList>
    </citation>
    <scope>NUCLEOTIDE SEQUENCE [LARGE SCALE GENOMIC DNA]</scope>
    <source>
        <strain evidence="11">SD108</strain>
    </source>
</reference>
<protein>
    <recommendedName>
        <fullName evidence="6">GDT1 family protein</fullName>
    </recommendedName>
</protein>
<dbReference type="GeneID" id="40382513"/>
<keyword evidence="4 6" id="KW-1133">Transmembrane helix</keyword>
<evidence type="ECO:0000313" key="8">
    <source>
        <dbReference type="EMBL" id="AWU74748.1"/>
    </source>
</evidence>
<feature type="signal peptide" evidence="6">
    <location>
        <begin position="1"/>
        <end position="18"/>
    </location>
</feature>
<feature type="region of interest" description="Disordered" evidence="7">
    <location>
        <begin position="48"/>
        <end position="75"/>
    </location>
</feature>
<comment type="subcellular location">
    <subcellularLocation>
        <location evidence="1 6">Membrane</location>
        <topology evidence="1 6">Multi-pass membrane protein</topology>
    </subcellularLocation>
</comment>
<dbReference type="EMBL" id="NHMM01000010">
    <property type="protein sequence ID" value="OUT19867.1"/>
    <property type="molecule type" value="Genomic_DNA"/>
</dbReference>